<evidence type="ECO:0000256" key="1">
    <source>
        <dbReference type="SAM" id="MobiDB-lite"/>
    </source>
</evidence>
<proteinExistence type="predicted"/>
<evidence type="ECO:0000313" key="3">
    <source>
        <dbReference type="EMBL" id="GAA0353876.1"/>
    </source>
</evidence>
<evidence type="ECO:0000256" key="2">
    <source>
        <dbReference type="SAM" id="SignalP"/>
    </source>
</evidence>
<dbReference type="PANTHER" id="PTHR43649:SF12">
    <property type="entry name" value="DIACETYLCHITOBIOSE BINDING PROTEIN DASA"/>
    <property type="match status" value="1"/>
</dbReference>
<dbReference type="PANTHER" id="PTHR43649">
    <property type="entry name" value="ARABINOSE-BINDING PROTEIN-RELATED"/>
    <property type="match status" value="1"/>
</dbReference>
<evidence type="ECO:0000313" key="4">
    <source>
        <dbReference type="Proteomes" id="UP001501166"/>
    </source>
</evidence>
<gene>
    <name evidence="3" type="ORF">GCM10008932_03660</name>
</gene>
<organism evidence="3 4">
    <name type="scientific">Alkalibacterium iburiense</name>
    <dbReference type="NCBI Taxonomy" id="290589"/>
    <lineage>
        <taxon>Bacteria</taxon>
        <taxon>Bacillati</taxon>
        <taxon>Bacillota</taxon>
        <taxon>Bacilli</taxon>
        <taxon>Lactobacillales</taxon>
        <taxon>Carnobacteriaceae</taxon>
        <taxon>Alkalibacterium</taxon>
    </lineage>
</organism>
<dbReference type="Pfam" id="PF01547">
    <property type="entry name" value="SBP_bac_1"/>
    <property type="match status" value="1"/>
</dbReference>
<dbReference type="PROSITE" id="PS51257">
    <property type="entry name" value="PROKAR_LIPOPROTEIN"/>
    <property type="match status" value="1"/>
</dbReference>
<feature type="compositionally biased region" description="Acidic residues" evidence="1">
    <location>
        <begin position="26"/>
        <end position="58"/>
    </location>
</feature>
<dbReference type="Gene3D" id="3.40.190.10">
    <property type="entry name" value="Periplasmic binding protein-like II"/>
    <property type="match status" value="1"/>
</dbReference>
<dbReference type="EMBL" id="BAAACW010000021">
    <property type="protein sequence ID" value="GAA0353876.1"/>
    <property type="molecule type" value="Genomic_DNA"/>
</dbReference>
<dbReference type="SUPFAM" id="SSF53850">
    <property type="entry name" value="Periplasmic binding protein-like II"/>
    <property type="match status" value="1"/>
</dbReference>
<keyword evidence="2" id="KW-0732">Signal</keyword>
<keyword evidence="4" id="KW-1185">Reference proteome</keyword>
<dbReference type="Proteomes" id="UP001501166">
    <property type="component" value="Unassembled WGS sequence"/>
</dbReference>
<protein>
    <submittedName>
        <fullName evidence="3">Uncharacterized protein</fullName>
    </submittedName>
</protein>
<feature type="chain" id="PRO_5046568898" evidence="2">
    <location>
        <begin position="26"/>
        <end position="478"/>
    </location>
</feature>
<dbReference type="InterPro" id="IPR006059">
    <property type="entry name" value="SBP"/>
</dbReference>
<dbReference type="InterPro" id="IPR050490">
    <property type="entry name" value="Bact_solute-bd_prot1"/>
</dbReference>
<reference evidence="3 4" key="1">
    <citation type="journal article" date="2019" name="Int. J. Syst. Evol. Microbiol.">
        <title>The Global Catalogue of Microorganisms (GCM) 10K type strain sequencing project: providing services to taxonomists for standard genome sequencing and annotation.</title>
        <authorList>
            <consortium name="The Broad Institute Genomics Platform"/>
            <consortium name="The Broad Institute Genome Sequencing Center for Infectious Disease"/>
            <person name="Wu L."/>
            <person name="Ma J."/>
        </authorList>
    </citation>
    <scope>NUCLEOTIDE SEQUENCE [LARGE SCALE GENOMIC DNA]</scope>
    <source>
        <strain evidence="3 4">JCM 12662</strain>
    </source>
</reference>
<feature type="signal peptide" evidence="2">
    <location>
        <begin position="1"/>
        <end position="25"/>
    </location>
</feature>
<comment type="caution">
    <text evidence="3">The sequence shown here is derived from an EMBL/GenBank/DDBJ whole genome shotgun (WGS) entry which is preliminary data.</text>
</comment>
<name>A0ABN0X418_9LACT</name>
<sequence>MTKKWKFLYLASTALLLAACGNGNTDTEETTEDANAETEEVAEETPADEEGTEEEGSEDPFAHYPAIDMGGRTIKVATWWDFFYDSRHTDPMDNPEVGNVENAQMEIDNVRRIEEKYNVRIEYENLGWEGMIDSINTSVVSGTPDYDIYTVDLQFGLSPAMNGYAIPIEELAPDYADIKNDQTVMTPLDTFGEEYLFAETAIPQSATYMLYNATMLEELGLEDPWTLMENGEWTWDKFAELAQAATRDTDGDGNIDVYGFGGVTTDTTMEFVASNGGAIANTLDEGLSDPATVEALEFIYNMYHVDNFARPYSDDWDGQYNAWVDGSVAFAPVHAWSLVSNGPDLSYDYRIVRWPQGPNGDGTTAGEAIGNHYFIPTGVEDAQAVYQIFEEFRNWFAYDIDLRDNYDWFETAFTSVEDMDLALEIGSSGNGDLWKYSDVNGGAGDALYNIFMGEMTVSQAVESYRQVLQDGLDSFRAE</sequence>
<dbReference type="RefSeq" id="WP_343753419.1">
    <property type="nucleotide sequence ID" value="NZ_BAAACW010000021.1"/>
</dbReference>
<feature type="region of interest" description="Disordered" evidence="1">
    <location>
        <begin position="23"/>
        <end position="64"/>
    </location>
</feature>
<accession>A0ABN0X418</accession>